<dbReference type="Gene3D" id="3.40.47.10">
    <property type="match status" value="1"/>
</dbReference>
<keyword evidence="10 14" id="KW-0012">Acyltransferase</keyword>
<evidence type="ECO:0000256" key="15">
    <source>
        <dbReference type="PIRSR" id="PIRSR000447-1"/>
    </source>
</evidence>
<keyword evidence="9 14" id="KW-0275">Fatty acid biosynthesis</keyword>
<dbReference type="SUPFAM" id="SSF53901">
    <property type="entry name" value="Thiolase-like"/>
    <property type="match status" value="2"/>
</dbReference>
<evidence type="ECO:0000256" key="10">
    <source>
        <dbReference type="ARBA" id="ARBA00023315"/>
    </source>
</evidence>
<dbReference type="AlphaFoldDB" id="A0A4R1QZ85"/>
<name>A0A4R1QZ85_HYDET</name>
<dbReference type="PANTHER" id="PTHR11712">
    <property type="entry name" value="POLYKETIDE SYNTHASE-RELATED"/>
    <property type="match status" value="1"/>
</dbReference>
<gene>
    <name evidence="18" type="ORF">EDC14_104338</name>
</gene>
<dbReference type="InterPro" id="IPR016039">
    <property type="entry name" value="Thiolase-like"/>
</dbReference>
<evidence type="ECO:0000256" key="3">
    <source>
        <dbReference type="ARBA" id="ARBA00012356"/>
    </source>
</evidence>
<dbReference type="InterPro" id="IPR020841">
    <property type="entry name" value="PKS_Beta-ketoAc_synthase_dom"/>
</dbReference>
<feature type="active site" description="For beta-ketoacyl synthase activity" evidence="15">
    <location>
        <position position="163"/>
    </location>
</feature>
<comment type="function">
    <text evidence="11 14">Involved in the type II fatty acid elongation cycle. Catalyzes the elongation of a wide range of acyl-ACP by the addition of two carbons from malonyl-ACP to an acyl acceptor. Can efficiently catalyze the conversion of palmitoleoyl-ACP (cis-hexadec-9-enoyl-ACP) to cis-vaccenoyl-ACP (cis-octadec-11-enoyl-ACP), an essential step in the thermal regulation of fatty acid composition.</text>
</comment>
<evidence type="ECO:0000256" key="7">
    <source>
        <dbReference type="ARBA" id="ARBA00022832"/>
    </source>
</evidence>
<evidence type="ECO:0000256" key="6">
    <source>
        <dbReference type="ARBA" id="ARBA00022679"/>
    </source>
</evidence>
<dbReference type="CDD" id="cd00834">
    <property type="entry name" value="KAS_I_II"/>
    <property type="match status" value="1"/>
</dbReference>
<dbReference type="Pfam" id="PF00109">
    <property type="entry name" value="ketoacyl-synt"/>
    <property type="match status" value="1"/>
</dbReference>
<keyword evidence="7" id="KW-0276">Fatty acid metabolism</keyword>
<evidence type="ECO:0000256" key="12">
    <source>
        <dbReference type="ARBA" id="ARBA00047318"/>
    </source>
</evidence>
<keyword evidence="19" id="KW-1185">Reference proteome</keyword>
<evidence type="ECO:0000256" key="14">
    <source>
        <dbReference type="PIRNR" id="PIRNR000447"/>
    </source>
</evidence>
<evidence type="ECO:0000256" key="16">
    <source>
        <dbReference type="RuleBase" id="RU003694"/>
    </source>
</evidence>
<dbReference type="GO" id="GO:0004315">
    <property type="term" value="F:3-oxoacyl-[acyl-carrier-protein] synthase activity"/>
    <property type="evidence" value="ECO:0007669"/>
    <property type="project" value="UniProtKB-UniRule"/>
</dbReference>
<dbReference type="RefSeq" id="WP_132016930.1">
    <property type="nucleotide sequence ID" value="NZ_SLUN01000043.1"/>
</dbReference>
<evidence type="ECO:0000256" key="4">
    <source>
        <dbReference type="ARBA" id="ARBA00014657"/>
    </source>
</evidence>
<dbReference type="GO" id="GO:0005829">
    <property type="term" value="C:cytosol"/>
    <property type="evidence" value="ECO:0007669"/>
    <property type="project" value="TreeGrafter"/>
</dbReference>
<dbReference type="GO" id="GO:0006633">
    <property type="term" value="P:fatty acid biosynthetic process"/>
    <property type="evidence" value="ECO:0007669"/>
    <property type="project" value="UniProtKB-UniRule"/>
</dbReference>
<comment type="catalytic activity">
    <reaction evidence="13 14">
        <text>a fatty acyl-[ACP] + malonyl-[ACP] + H(+) = a 3-oxoacyl-[ACP] + holo-[ACP] + CO2</text>
        <dbReference type="Rhea" id="RHEA:22836"/>
        <dbReference type="Rhea" id="RHEA-COMP:9623"/>
        <dbReference type="Rhea" id="RHEA-COMP:9685"/>
        <dbReference type="Rhea" id="RHEA-COMP:9916"/>
        <dbReference type="Rhea" id="RHEA-COMP:14125"/>
        <dbReference type="ChEBI" id="CHEBI:15378"/>
        <dbReference type="ChEBI" id="CHEBI:16526"/>
        <dbReference type="ChEBI" id="CHEBI:64479"/>
        <dbReference type="ChEBI" id="CHEBI:78449"/>
        <dbReference type="ChEBI" id="CHEBI:78776"/>
        <dbReference type="ChEBI" id="CHEBI:138651"/>
    </reaction>
</comment>
<dbReference type="InterPro" id="IPR018201">
    <property type="entry name" value="Ketoacyl_synth_AS"/>
</dbReference>
<dbReference type="OrthoDB" id="9808669at2"/>
<dbReference type="FunFam" id="3.40.47.10:FF:000009">
    <property type="entry name" value="3-oxoacyl-[acyl-carrier-protein] synthase 2"/>
    <property type="match status" value="1"/>
</dbReference>
<evidence type="ECO:0000313" key="19">
    <source>
        <dbReference type="Proteomes" id="UP000295008"/>
    </source>
</evidence>
<comment type="caution">
    <text evidence="18">The sequence shown here is derived from an EMBL/GenBank/DDBJ whole genome shotgun (WGS) entry which is preliminary data.</text>
</comment>
<dbReference type="SMART" id="SM00825">
    <property type="entry name" value="PKS_KS"/>
    <property type="match status" value="1"/>
</dbReference>
<evidence type="ECO:0000256" key="2">
    <source>
        <dbReference type="ARBA" id="ARBA00008467"/>
    </source>
</evidence>
<comment type="similarity">
    <text evidence="2 14 16">Belongs to the thiolase-like superfamily. Beta-ketoacyl-ACP synthases family.</text>
</comment>
<evidence type="ECO:0000256" key="13">
    <source>
        <dbReference type="ARBA" id="ARBA00047659"/>
    </source>
</evidence>
<comment type="catalytic activity">
    <reaction evidence="12 14">
        <text>(9Z)-hexadecenoyl-[ACP] + malonyl-[ACP] + H(+) = 3-oxo-(11Z)-octadecenoyl-[ACP] + holo-[ACP] + CO2</text>
        <dbReference type="Rhea" id="RHEA:55040"/>
        <dbReference type="Rhea" id="RHEA-COMP:9623"/>
        <dbReference type="Rhea" id="RHEA-COMP:9685"/>
        <dbReference type="Rhea" id="RHEA-COMP:10800"/>
        <dbReference type="Rhea" id="RHEA-COMP:14074"/>
        <dbReference type="ChEBI" id="CHEBI:15378"/>
        <dbReference type="ChEBI" id="CHEBI:16526"/>
        <dbReference type="ChEBI" id="CHEBI:64479"/>
        <dbReference type="ChEBI" id="CHEBI:78449"/>
        <dbReference type="ChEBI" id="CHEBI:83989"/>
        <dbReference type="ChEBI" id="CHEBI:138538"/>
        <dbReference type="EC" id="2.3.1.179"/>
    </reaction>
</comment>
<protein>
    <recommendedName>
        <fullName evidence="4 14">3-oxoacyl-[acyl-carrier-protein] synthase 2</fullName>
        <ecNumber evidence="3 14">2.3.1.179</ecNumber>
    </recommendedName>
</protein>
<keyword evidence="8" id="KW-0443">Lipid metabolism</keyword>
<dbReference type="InterPro" id="IPR014031">
    <property type="entry name" value="Ketoacyl_synth_C"/>
</dbReference>
<dbReference type="InterPro" id="IPR000794">
    <property type="entry name" value="Beta-ketoacyl_synthase"/>
</dbReference>
<evidence type="ECO:0000256" key="5">
    <source>
        <dbReference type="ARBA" id="ARBA00022516"/>
    </source>
</evidence>
<dbReference type="NCBIfam" id="NF005589">
    <property type="entry name" value="PRK07314.1"/>
    <property type="match status" value="1"/>
</dbReference>
<dbReference type="PIRSF" id="PIRSF000447">
    <property type="entry name" value="KAS_II"/>
    <property type="match status" value="1"/>
</dbReference>
<dbReference type="InterPro" id="IPR017568">
    <property type="entry name" value="3-oxoacyl-ACP_synth-2"/>
</dbReference>
<dbReference type="EC" id="2.3.1.179" evidence="3 14"/>
<keyword evidence="6 14" id="KW-0808">Transferase</keyword>
<reference evidence="18 19" key="1">
    <citation type="submission" date="2019-03" db="EMBL/GenBank/DDBJ databases">
        <title>Genomic Encyclopedia of Type Strains, Phase IV (KMG-IV): sequencing the most valuable type-strain genomes for metagenomic binning, comparative biology and taxonomic classification.</title>
        <authorList>
            <person name="Goeker M."/>
        </authorList>
    </citation>
    <scope>NUCLEOTIDE SEQUENCE [LARGE SCALE GENOMIC DNA]</scope>
    <source>
        <strain evidence="18 19">LX-B</strain>
    </source>
</reference>
<comment type="pathway">
    <text evidence="1 14">Lipid metabolism; fatty acid biosynthesis.</text>
</comment>
<organism evidence="18 19">
    <name type="scientific">Hydrogenispora ethanolica</name>
    <dbReference type="NCBI Taxonomy" id="1082276"/>
    <lineage>
        <taxon>Bacteria</taxon>
        <taxon>Bacillati</taxon>
        <taxon>Bacillota</taxon>
        <taxon>Hydrogenispora</taxon>
    </lineage>
</organism>
<dbReference type="InterPro" id="IPR014030">
    <property type="entry name" value="Ketoacyl_synth_N"/>
</dbReference>
<dbReference type="Proteomes" id="UP000295008">
    <property type="component" value="Unassembled WGS sequence"/>
</dbReference>
<dbReference type="PANTHER" id="PTHR11712:SF336">
    <property type="entry name" value="3-OXOACYL-[ACYL-CARRIER-PROTEIN] SYNTHASE, MITOCHONDRIAL"/>
    <property type="match status" value="1"/>
</dbReference>
<dbReference type="EMBL" id="SLUN01000043">
    <property type="protein sequence ID" value="TCL58302.1"/>
    <property type="molecule type" value="Genomic_DNA"/>
</dbReference>
<dbReference type="NCBIfam" id="TIGR03150">
    <property type="entry name" value="fabF"/>
    <property type="match status" value="1"/>
</dbReference>
<evidence type="ECO:0000313" key="18">
    <source>
        <dbReference type="EMBL" id="TCL58302.1"/>
    </source>
</evidence>
<evidence type="ECO:0000256" key="8">
    <source>
        <dbReference type="ARBA" id="ARBA00023098"/>
    </source>
</evidence>
<dbReference type="PROSITE" id="PS52004">
    <property type="entry name" value="KS3_2"/>
    <property type="match status" value="1"/>
</dbReference>
<dbReference type="Pfam" id="PF02801">
    <property type="entry name" value="Ketoacyl-synt_C"/>
    <property type="match status" value="1"/>
</dbReference>
<evidence type="ECO:0000259" key="17">
    <source>
        <dbReference type="PROSITE" id="PS52004"/>
    </source>
</evidence>
<feature type="domain" description="Ketosynthase family 3 (KS3)" evidence="17">
    <location>
        <begin position="2"/>
        <end position="410"/>
    </location>
</feature>
<keyword evidence="5 14" id="KW-0444">Lipid biosynthesis</keyword>
<evidence type="ECO:0000256" key="1">
    <source>
        <dbReference type="ARBA" id="ARBA00005194"/>
    </source>
</evidence>
<sequence length="413" mass="43428">MKKRVVITGLGIVAAGGIGMKRFWQSMIEGVSGVDYVTAFDTTDYDVKIGAEVKNFDPAQFLEKKELKRTDRVVQFAVAAAKMALEDSGLAIDNQNAGDIGVIIGSGIGGIKTFEEQTRIYLEKGPGRVSPFFIPMIIPDMPSGYVSIVTGAKGPNHSAVTACASAAHSIGDSFRIIQHGHAKVMITGGAEAAITGLAYAGFTSAGALSTRNDDPAGASRPFDLTRDGFVMGEGAGIIILEEWEHAVKRGAKIYAELVGFGETGDAYHMTAPEPEGNGAAQAMALALADAGIIPEQVSYINAHGTSTPPNDRIESKAIKRIFGDHAAKLAVSSTKSMTGHLLGAAAGIEAIISCLAIRDGLIPPTINYRTPDPECDLDYVPNQARKADLEYVLSNSLGFGGHNACLAFKKVND</sequence>
<dbReference type="UniPathway" id="UPA00094"/>
<evidence type="ECO:0000256" key="9">
    <source>
        <dbReference type="ARBA" id="ARBA00023160"/>
    </source>
</evidence>
<evidence type="ECO:0000256" key="11">
    <source>
        <dbReference type="ARBA" id="ARBA00024006"/>
    </source>
</evidence>
<proteinExistence type="inferred from homology"/>
<dbReference type="PROSITE" id="PS00606">
    <property type="entry name" value="KS3_1"/>
    <property type="match status" value="1"/>
</dbReference>
<accession>A0A4R1QZ85</accession>